<reference evidence="1 2" key="1">
    <citation type="submission" date="2015-01" db="EMBL/GenBank/DDBJ databases">
        <title>Genome of allotetraploid Gossypium barbadense reveals genomic plasticity and fiber elongation in cotton evolution.</title>
        <authorList>
            <person name="Chen X."/>
            <person name="Liu X."/>
            <person name="Zhao B."/>
            <person name="Zheng H."/>
            <person name="Hu Y."/>
            <person name="Lu G."/>
            <person name="Yang C."/>
            <person name="Chen J."/>
            <person name="Shan C."/>
            <person name="Zhang L."/>
            <person name="Zhou Y."/>
            <person name="Wang L."/>
            <person name="Guo W."/>
            <person name="Bai Y."/>
            <person name="Ruan J."/>
            <person name="Shangguan X."/>
            <person name="Mao Y."/>
            <person name="Jiang J."/>
            <person name="Zhu Y."/>
            <person name="Lei J."/>
            <person name="Kang H."/>
            <person name="Chen S."/>
            <person name="He X."/>
            <person name="Wang R."/>
            <person name="Wang Y."/>
            <person name="Chen J."/>
            <person name="Wang L."/>
            <person name="Yu S."/>
            <person name="Wang B."/>
            <person name="Wei J."/>
            <person name="Song S."/>
            <person name="Lu X."/>
            <person name="Gao Z."/>
            <person name="Gu W."/>
            <person name="Deng X."/>
            <person name="Ma D."/>
            <person name="Wang S."/>
            <person name="Liang W."/>
            <person name="Fang L."/>
            <person name="Cai C."/>
            <person name="Zhu X."/>
            <person name="Zhou B."/>
            <person name="Zhang Y."/>
            <person name="Chen Z."/>
            <person name="Xu S."/>
            <person name="Zhu R."/>
            <person name="Wang S."/>
            <person name="Zhang T."/>
            <person name="Zhao G."/>
        </authorList>
    </citation>
    <scope>NUCLEOTIDE SEQUENCE [LARGE SCALE GENOMIC DNA]</scope>
    <source>
        <strain evidence="2">cv. Xinhai21</strain>
        <tissue evidence="1">Leaf</tissue>
    </source>
</reference>
<gene>
    <name evidence="1" type="ORF">GOBAR_AA04371</name>
</gene>
<accession>A0A2P5YKX0</accession>
<dbReference type="EMBL" id="KZ663053">
    <property type="protein sequence ID" value="PPS16223.1"/>
    <property type="molecule type" value="Genomic_DNA"/>
</dbReference>
<organism evidence="1 2">
    <name type="scientific">Gossypium barbadense</name>
    <name type="common">Sea Island cotton</name>
    <name type="synonym">Hibiscus barbadensis</name>
    <dbReference type="NCBI Taxonomy" id="3634"/>
    <lineage>
        <taxon>Eukaryota</taxon>
        <taxon>Viridiplantae</taxon>
        <taxon>Streptophyta</taxon>
        <taxon>Embryophyta</taxon>
        <taxon>Tracheophyta</taxon>
        <taxon>Spermatophyta</taxon>
        <taxon>Magnoliopsida</taxon>
        <taxon>eudicotyledons</taxon>
        <taxon>Gunneridae</taxon>
        <taxon>Pentapetalae</taxon>
        <taxon>rosids</taxon>
        <taxon>malvids</taxon>
        <taxon>Malvales</taxon>
        <taxon>Malvaceae</taxon>
        <taxon>Malvoideae</taxon>
        <taxon>Gossypium</taxon>
    </lineage>
</organism>
<dbReference type="AlphaFoldDB" id="A0A2P5YKX0"/>
<name>A0A2P5YKX0_GOSBA</name>
<sequence length="169" mass="18245">MCKMASANEYDPVLEPYSFCAFMAKSTESIYANNCNPSTVPPRCDLANSINSDSDGRGPHDLAISSASIQRNVTVHGGFFPHPNMPGQFGASPTAAPTWFSHGRWWGLRQQKQLFLMVTTLRPNCDGQSIGSNDNFVSFESPNGDRPLGVGPTINNMGINRLNGGPVVP</sequence>
<evidence type="ECO:0000313" key="1">
    <source>
        <dbReference type="EMBL" id="PPS16223.1"/>
    </source>
</evidence>
<proteinExistence type="predicted"/>
<evidence type="ECO:0000313" key="2">
    <source>
        <dbReference type="Proteomes" id="UP000239757"/>
    </source>
</evidence>
<dbReference type="Proteomes" id="UP000239757">
    <property type="component" value="Unassembled WGS sequence"/>
</dbReference>
<protein>
    <submittedName>
        <fullName evidence="1">Uncharacterized protein</fullName>
    </submittedName>
</protein>